<keyword evidence="1" id="KW-0732">Signal</keyword>
<accession>A0ABZ0IEM9</accession>
<proteinExistence type="predicted"/>
<dbReference type="SUPFAM" id="SSF56935">
    <property type="entry name" value="Porins"/>
    <property type="match status" value="1"/>
</dbReference>
<feature type="signal peptide" evidence="1">
    <location>
        <begin position="1"/>
        <end position="22"/>
    </location>
</feature>
<evidence type="ECO:0000313" key="3">
    <source>
        <dbReference type="Proteomes" id="UP001626549"/>
    </source>
</evidence>
<protein>
    <recommendedName>
        <fullName evidence="4">TIGR03016 family PEP-CTERM system-associated outer membrane protein</fullName>
    </recommendedName>
</protein>
<name>A0ABZ0IEM9_9GAMM</name>
<evidence type="ECO:0008006" key="4">
    <source>
        <dbReference type="Google" id="ProtNLM"/>
    </source>
</evidence>
<keyword evidence="3" id="KW-1185">Reference proteome</keyword>
<dbReference type="RefSeq" id="WP_407329125.1">
    <property type="nucleotide sequence ID" value="NZ_CP136865.1"/>
</dbReference>
<reference evidence="2 3" key="1">
    <citation type="submission" date="2023-10" db="EMBL/GenBank/DDBJ databases">
        <title>Two novel species belonging to the OM43/NOR5 clade.</title>
        <authorList>
            <person name="Park M."/>
        </authorList>
    </citation>
    <scope>NUCLEOTIDE SEQUENCE [LARGE SCALE GENOMIC DNA]</scope>
    <source>
        <strain evidence="2 3">IMCC45268</strain>
    </source>
</reference>
<evidence type="ECO:0000313" key="2">
    <source>
        <dbReference type="EMBL" id="WOJ97992.1"/>
    </source>
</evidence>
<gene>
    <name evidence="2" type="ORF">R0137_05300</name>
</gene>
<evidence type="ECO:0000256" key="1">
    <source>
        <dbReference type="SAM" id="SignalP"/>
    </source>
</evidence>
<sequence length="726" mass="81674">MSRFWYYSSGVLLVCCASAVLAQDWIFSGSNSARSEYYNSEGNLSGSPYQQEGSQSFNEFNLNFSNRISPYQDLKGQIYGVINDSSYRFPDTGLQAERLNLLYENGASGTPYRLEGGDVYSYLSYRTVQRSLKGLQLDLQPRFDGGGRKHSLLFFSGANQNRWNDFDFGADNTTGVSWLVEDGALGSLSVNVVYNDAEAASSAQLDRQQWITSIAADSNFNLGRHNINVEGEIAYFEGDHLGDFDARGGQDQGDVGAFAEVVGHAYQRLDYRLRVEQYGYHYRPTAAVVVNDRRSGEAHAGWRFSNGLSVRGRYQRYQDRFDSVNQLDTDVVGIDASGQLSFFGLSAATGRVRAYREETDDEFGEVSRNNNVIDLNINMPLKGIYNLTADLSWRDQENEVDPTLDALTTEAGFALNRSFGNRELRGSVSLGILYRNIDGGLREATEFTPRLAVSLRGGAHNFRLSYDYLDQNRAGSAGPDLATATAALHYDLSWKQHEFGLEANYFDRDVDVGVDTLASRVSMYWTWHFDRKDTRSLVGAGGVQLSPSSGLDSRLRVASPALMEQLAPGQWLDQLSSKMVEANAPIPAIDQDTLIYELSVFDRVDQRQRLAVSYQAQLVDRVALIVDVERDGSPRRLEELYERMLEDLIQQYGRPQRSYSQGDFGTALTLALNTDRFQRIVEWDTVFGVLRYGIPRRMDGNVRIEVQHMPQRLAFSDTFWSMEQVR</sequence>
<organism evidence="2 3">
    <name type="scientific">Congregibacter brevis</name>
    <dbReference type="NCBI Taxonomy" id="3081201"/>
    <lineage>
        <taxon>Bacteria</taxon>
        <taxon>Pseudomonadati</taxon>
        <taxon>Pseudomonadota</taxon>
        <taxon>Gammaproteobacteria</taxon>
        <taxon>Cellvibrionales</taxon>
        <taxon>Halieaceae</taxon>
        <taxon>Congregibacter</taxon>
    </lineage>
</organism>
<dbReference type="Proteomes" id="UP001626549">
    <property type="component" value="Chromosome"/>
</dbReference>
<dbReference type="EMBL" id="CP136865">
    <property type="protein sequence ID" value="WOJ97992.1"/>
    <property type="molecule type" value="Genomic_DNA"/>
</dbReference>
<feature type="chain" id="PRO_5045466856" description="TIGR03016 family PEP-CTERM system-associated outer membrane protein" evidence="1">
    <location>
        <begin position="23"/>
        <end position="726"/>
    </location>
</feature>